<evidence type="ECO:0000313" key="7">
    <source>
        <dbReference type="Proteomes" id="UP000199516"/>
    </source>
</evidence>
<keyword evidence="7" id="KW-1185">Reference proteome</keyword>
<reference evidence="6 7" key="1">
    <citation type="submission" date="2016-10" db="EMBL/GenBank/DDBJ databases">
        <authorList>
            <person name="de Groot N.N."/>
        </authorList>
    </citation>
    <scope>NUCLEOTIDE SEQUENCE [LARGE SCALE GENOMIC DNA]</scope>
    <source>
        <strain evidence="6 7">DSM 23995</strain>
    </source>
</reference>
<feature type="coiled-coil region" evidence="4">
    <location>
        <begin position="875"/>
        <end position="978"/>
    </location>
</feature>
<dbReference type="AlphaFoldDB" id="A0A1I1ZWE0"/>
<dbReference type="GO" id="GO:0004527">
    <property type="term" value="F:exonuclease activity"/>
    <property type="evidence" value="ECO:0007669"/>
    <property type="project" value="UniProtKB-KW"/>
</dbReference>
<dbReference type="RefSeq" id="WP_091656857.1">
    <property type="nucleotide sequence ID" value="NZ_FONT01000001.1"/>
</dbReference>
<evidence type="ECO:0000256" key="4">
    <source>
        <dbReference type="SAM" id="Coils"/>
    </source>
</evidence>
<organism evidence="6 7">
    <name type="scientific">Alteribacillus iranensis</name>
    <dbReference type="NCBI Taxonomy" id="930128"/>
    <lineage>
        <taxon>Bacteria</taxon>
        <taxon>Bacillati</taxon>
        <taxon>Bacillota</taxon>
        <taxon>Bacilli</taxon>
        <taxon>Bacillales</taxon>
        <taxon>Bacillaceae</taxon>
        <taxon>Alteribacillus</taxon>
    </lineage>
</organism>
<dbReference type="Gene3D" id="3.40.50.300">
    <property type="entry name" value="P-loop containing nucleotide triphosphate hydrolases"/>
    <property type="match status" value="2"/>
</dbReference>
<evidence type="ECO:0000256" key="2">
    <source>
        <dbReference type="ARBA" id="ARBA00011322"/>
    </source>
</evidence>
<feature type="domain" description="Rad50/SbcC-type AAA" evidence="5">
    <location>
        <begin position="5"/>
        <end position="249"/>
    </location>
</feature>
<dbReference type="Proteomes" id="UP000199516">
    <property type="component" value="Unassembled WGS sequence"/>
</dbReference>
<dbReference type="Pfam" id="PF13476">
    <property type="entry name" value="AAA_23"/>
    <property type="match status" value="1"/>
</dbReference>
<feature type="coiled-coil region" evidence="4">
    <location>
        <begin position="446"/>
        <end position="483"/>
    </location>
</feature>
<dbReference type="InterPro" id="IPR027417">
    <property type="entry name" value="P-loop_NTPase"/>
</dbReference>
<feature type="coiled-coil region" evidence="4">
    <location>
        <begin position="184"/>
        <end position="250"/>
    </location>
</feature>
<evidence type="ECO:0000256" key="1">
    <source>
        <dbReference type="ARBA" id="ARBA00006930"/>
    </source>
</evidence>
<comment type="subunit">
    <text evidence="2">Heterodimer of SbcC and SbcD.</text>
</comment>
<feature type="coiled-coil region" evidence="4">
    <location>
        <begin position="669"/>
        <end position="707"/>
    </location>
</feature>
<proteinExistence type="inferred from homology"/>
<sequence length="1142" mass="134479">MRPIRLTVKGLHSFREKQTVDFSMICSGGVFGIFGPTGSGKSSLLDAMTLALYGKVERALNNTQGIMNHSENTLSVSLTFELGPQKNAARYTVERTFKRSSEHNVQTSVCRLLDSTGDPVVIADKKQEVDKYIESLLGLSIDDFTRAVVLPQGKFSEFLHLRGNERKKMLQRLFRLEKYGDQLLNNIKLKLREADHEKDRLAAEQHGMGDTSENAYKRVKEACNYWAERLKEYQHKKKKIEEEWEQTRQLWTWQQEKIDAENHLNYHLKKDDQIEEYKTFLAQSDMAAKVKPLADSLITNRDELEKWEKTLVAAQTNYEQSVQEYNSLSQEMEQLKEEKEQAMNVLHETEKSVEQAQKVKREKQEYRQQRDVARDDLNKIEQEIDKWNASLEKEESNVKKYKHAVEQFHAQYNHMYVSSEEKHRLIKAKEEKQHLRYLETNIDKRKEECKKRQSELEAEKTKLREAEEKCKKTEKNVQNRFNQVFNWYEEAAELNRWLEGLYSHVEKTLEAEREREKKRQLDEMAAVLSKSLKEGTSCPVCGSPSHPYPAEHFSEAAAASEDNQTHQKTLEYWLTVLQKTQFSTKEKMLELEQMSQHITSYLDKTDKVITNDNIDRTSPEREVDITEDSWQETLNHTLNKWKKEEETISKLSQLVNDDIDAYRKADEQKQRYNYQVEDLTVHYERLRQETAEEEANFQRELENWKMQFPSFTYDTLDAEYDKVRDREQQCETFKRRAEEGQRHIYQLEQQCEETKTVLQTKTVQHAECHTKYKQFSTLVKEKEGELERLLGQKDIQVLIDWMHTERSKWQNKEKEIAKRAERAEEATKKWENEKNIATHTCQDAKSRYELSLSKWLESKKKENHFFTNPEEVHAYILTENEYIDYRQQIDDHEKEKEKWRNLLENVSIKLNGRRVEEKDWQACEVKKKEINEEIDNIREKRGAALEQLNDLNNKRDRYQELEKQREKWADTAEKYQKLYQVFRGKNFIEFLAEEQLIQISQLASERLRDLTRGRYALEVDSNSGFVIRDDTNGGIRRPVSSLSGGETFLTSLALALSLSASIQLKGEYPLEFFFLDEGFGTLDQDLLETVISSLEKLQTHSLSVGIISHVPELQERIARKIEVIPAQPGGEGSRITVHGVQN</sequence>
<keyword evidence="6" id="KW-0540">Nuclease</keyword>
<dbReference type="EMBL" id="FONT01000001">
    <property type="protein sequence ID" value="SFE35952.1"/>
    <property type="molecule type" value="Genomic_DNA"/>
</dbReference>
<name>A0A1I1ZWE0_9BACI</name>
<evidence type="ECO:0000313" key="6">
    <source>
        <dbReference type="EMBL" id="SFE35952.1"/>
    </source>
</evidence>
<feature type="coiled-coil region" evidence="4">
    <location>
        <begin position="304"/>
        <end position="411"/>
    </location>
</feature>
<dbReference type="InterPro" id="IPR038729">
    <property type="entry name" value="Rad50/SbcC_AAA"/>
</dbReference>
<dbReference type="SUPFAM" id="SSF52540">
    <property type="entry name" value="P-loop containing nucleoside triphosphate hydrolases"/>
    <property type="match status" value="1"/>
</dbReference>
<keyword evidence="6" id="KW-0378">Hydrolase</keyword>
<keyword evidence="6" id="KW-0269">Exonuclease</keyword>
<evidence type="ECO:0000259" key="5">
    <source>
        <dbReference type="Pfam" id="PF13476"/>
    </source>
</evidence>
<dbReference type="GO" id="GO:0016887">
    <property type="term" value="F:ATP hydrolysis activity"/>
    <property type="evidence" value="ECO:0007669"/>
    <property type="project" value="InterPro"/>
</dbReference>
<protein>
    <recommendedName>
        <fullName evidence="3">Nuclease SbcCD subunit C</fullName>
    </recommendedName>
</protein>
<evidence type="ECO:0000256" key="3">
    <source>
        <dbReference type="ARBA" id="ARBA00013368"/>
    </source>
</evidence>
<dbReference type="GO" id="GO:0006302">
    <property type="term" value="P:double-strand break repair"/>
    <property type="evidence" value="ECO:0007669"/>
    <property type="project" value="InterPro"/>
</dbReference>
<keyword evidence="4" id="KW-0175">Coiled coil</keyword>
<dbReference type="PANTHER" id="PTHR32114">
    <property type="entry name" value="ABC TRANSPORTER ABCH.3"/>
    <property type="match status" value="1"/>
</dbReference>
<comment type="similarity">
    <text evidence="1">Belongs to the SMC family. SbcC subfamily.</text>
</comment>
<dbReference type="STRING" id="930128.SAMN05192532_101487"/>
<accession>A0A1I1ZWE0</accession>
<gene>
    <name evidence="6" type="ORF">SAMN05192532_101487</name>
</gene>
<dbReference type="OrthoDB" id="9795626at2"/>
<dbReference type="PANTHER" id="PTHR32114:SF2">
    <property type="entry name" value="ABC TRANSPORTER ABCH.3"/>
    <property type="match status" value="1"/>
</dbReference>
<dbReference type="Pfam" id="PF13558">
    <property type="entry name" value="SbcC_Walker_B"/>
    <property type="match status" value="1"/>
</dbReference>
<feature type="coiled-coil region" evidence="4">
    <location>
        <begin position="806"/>
        <end position="840"/>
    </location>
</feature>